<dbReference type="PANTHER" id="PTHR36508:SF1">
    <property type="entry name" value="PROTEIN SLYX"/>
    <property type="match status" value="1"/>
</dbReference>
<dbReference type="InterPro" id="IPR007236">
    <property type="entry name" value="SlyX"/>
</dbReference>
<reference evidence="2 3" key="1">
    <citation type="submission" date="2015-12" db="EMBL/GenBank/DDBJ databases">
        <authorList>
            <person name="Shamseldin A."/>
            <person name="Moawad H."/>
            <person name="Abd El-Rahim W.M."/>
            <person name="Sadowsky M.J."/>
        </authorList>
    </citation>
    <scope>NUCLEOTIDE SEQUENCE [LARGE SCALE GENOMIC DNA]</scope>
    <source>
        <strain evidence="2 3">SM2</strain>
    </source>
</reference>
<evidence type="ECO:0000313" key="3">
    <source>
        <dbReference type="Proteomes" id="UP000074119"/>
    </source>
</evidence>
<organism evidence="2 3">
    <name type="scientific">Zhongshania aliphaticivorans</name>
    <dbReference type="NCBI Taxonomy" id="1470434"/>
    <lineage>
        <taxon>Bacteria</taxon>
        <taxon>Pseudomonadati</taxon>
        <taxon>Pseudomonadota</taxon>
        <taxon>Gammaproteobacteria</taxon>
        <taxon>Cellvibrionales</taxon>
        <taxon>Spongiibacteraceae</taxon>
        <taxon>Zhongshania</taxon>
    </lineage>
</organism>
<proteinExistence type="predicted"/>
<dbReference type="Pfam" id="PF04102">
    <property type="entry name" value="SlyX"/>
    <property type="match status" value="1"/>
</dbReference>
<dbReference type="PANTHER" id="PTHR36508">
    <property type="entry name" value="PROTEIN SLYX"/>
    <property type="match status" value="1"/>
</dbReference>
<evidence type="ECO:0000256" key="1">
    <source>
        <dbReference type="SAM" id="MobiDB-lite"/>
    </source>
</evidence>
<name>A0A127M6G1_9GAMM</name>
<dbReference type="STRING" id="1470434.AZF00_11210"/>
<evidence type="ECO:0000313" key="2">
    <source>
        <dbReference type="EMBL" id="AMO68832.1"/>
    </source>
</evidence>
<dbReference type="Proteomes" id="UP000074119">
    <property type="component" value="Chromosome"/>
</dbReference>
<feature type="compositionally biased region" description="Polar residues" evidence="1">
    <location>
        <begin position="48"/>
        <end position="64"/>
    </location>
</feature>
<dbReference type="AlphaFoldDB" id="A0A127M6G1"/>
<protein>
    <recommendedName>
        <fullName evidence="4">Protein SlyX homolog</fullName>
    </recommendedName>
</protein>
<feature type="region of interest" description="Disordered" evidence="1">
    <location>
        <begin position="48"/>
        <end position="73"/>
    </location>
</feature>
<dbReference type="RefSeq" id="WP_008249350.1">
    <property type="nucleotide sequence ID" value="NZ_CP014544.1"/>
</dbReference>
<gene>
    <name evidence="2" type="ORF">AZF00_11210</name>
</gene>
<evidence type="ECO:0008006" key="4">
    <source>
        <dbReference type="Google" id="ProtNLM"/>
    </source>
</evidence>
<sequence>MVGDVSAQLIELQSQFAFQEDLLAALNERVVAQDRELQNMRNAITQLSEQIRQQSTVSDGTGQSVDMDRPPHY</sequence>
<dbReference type="EMBL" id="CP014544">
    <property type="protein sequence ID" value="AMO68832.1"/>
    <property type="molecule type" value="Genomic_DNA"/>
</dbReference>
<accession>A0A127M6G1</accession>
<dbReference type="KEGG" id="zal:AZF00_11210"/>